<proteinExistence type="predicted"/>
<keyword evidence="8" id="KW-0506">mRNA capping</keyword>
<dbReference type="InterPro" id="IPR039753">
    <property type="entry name" value="RG7MT1"/>
</dbReference>
<dbReference type="GO" id="GO:0004482">
    <property type="term" value="F:mRNA 5'-cap (guanine-N7-)-methyltransferase activity"/>
    <property type="evidence" value="ECO:0007669"/>
    <property type="project" value="UniProtKB-EC"/>
</dbReference>
<evidence type="ECO:0000256" key="1">
    <source>
        <dbReference type="ARBA" id="ARBA00004123"/>
    </source>
</evidence>
<keyword evidence="6" id="KW-0949">S-adenosyl-L-methionine</keyword>
<feature type="binding site" evidence="14">
    <location>
        <position position="33"/>
    </location>
    <ligand>
        <name>S-adenosyl-L-methionine</name>
        <dbReference type="ChEBI" id="CHEBI:59789"/>
    </ligand>
</feature>
<dbReference type="SUPFAM" id="SSF53335">
    <property type="entry name" value="S-adenosyl-L-methionine-dependent methyltransferases"/>
    <property type="match status" value="1"/>
</dbReference>
<keyword evidence="4" id="KW-0507">mRNA processing</keyword>
<evidence type="ECO:0000256" key="13">
    <source>
        <dbReference type="ARBA" id="ARBA00049739"/>
    </source>
</evidence>
<keyword evidence="17" id="KW-1185">Reference proteome</keyword>
<accession>A0AAX4JE05</accession>
<dbReference type="PANTHER" id="PTHR12189:SF2">
    <property type="entry name" value="MRNA CAP GUANINE-N7 METHYLTRANSFERASE"/>
    <property type="match status" value="1"/>
</dbReference>
<evidence type="ECO:0000313" key="17">
    <source>
        <dbReference type="Proteomes" id="UP001334084"/>
    </source>
</evidence>
<dbReference type="PIRSF" id="PIRSF028762">
    <property type="entry name" value="ABD1"/>
    <property type="match status" value="1"/>
</dbReference>
<dbReference type="Pfam" id="PF03291">
    <property type="entry name" value="mRNA_G-N7_MeTrfase"/>
    <property type="match status" value="1"/>
</dbReference>
<evidence type="ECO:0000313" key="16">
    <source>
        <dbReference type="EMBL" id="WUR04192.1"/>
    </source>
</evidence>
<reference evidence="16" key="1">
    <citation type="journal article" date="2024" name="BMC Genomics">
        <title>Functional annotation of a divergent genome using sequence and structure-based similarity.</title>
        <authorList>
            <person name="Svedberg D."/>
            <person name="Winiger R.R."/>
            <person name="Berg A."/>
            <person name="Sharma H."/>
            <person name="Tellgren-Roth C."/>
            <person name="Debrunner-Vossbrinck B.A."/>
            <person name="Vossbrinck C.R."/>
            <person name="Barandun J."/>
        </authorList>
    </citation>
    <scope>NUCLEOTIDE SEQUENCE</scope>
    <source>
        <strain evidence="16">Illinois isolate</strain>
    </source>
</reference>
<feature type="binding site" evidence="14">
    <location>
        <position position="124"/>
    </location>
    <ligand>
        <name>S-adenosyl-L-methionine</name>
        <dbReference type="ChEBI" id="CHEBI:59789"/>
    </ligand>
</feature>
<evidence type="ECO:0000256" key="4">
    <source>
        <dbReference type="ARBA" id="ARBA00022664"/>
    </source>
</evidence>
<dbReference type="KEGG" id="vnx:VNE69_07258"/>
<dbReference type="PANTHER" id="PTHR12189">
    <property type="entry name" value="MRNA GUANINE-7- METHYLTRANSFERASE"/>
    <property type="match status" value="1"/>
</dbReference>
<evidence type="ECO:0000256" key="6">
    <source>
        <dbReference type="ARBA" id="ARBA00022691"/>
    </source>
</evidence>
<dbReference type="CDD" id="cd02440">
    <property type="entry name" value="AdoMet_MTases"/>
    <property type="match status" value="1"/>
</dbReference>
<feature type="binding site" evidence="14">
    <location>
        <position position="73"/>
    </location>
    <ligand>
        <name>S-adenosyl-L-methionine</name>
        <dbReference type="ChEBI" id="CHEBI:59789"/>
    </ligand>
</feature>
<dbReference type="PROSITE" id="PS51562">
    <property type="entry name" value="RNA_CAP0_MT"/>
    <property type="match status" value="1"/>
</dbReference>
<evidence type="ECO:0000256" key="8">
    <source>
        <dbReference type="ARBA" id="ARBA00023042"/>
    </source>
</evidence>
<name>A0AAX4JE05_9MICR</name>
<feature type="domain" description="MRNA cap 0 methyltransferase" evidence="15">
    <location>
        <begin position="20"/>
        <end position="264"/>
    </location>
</feature>
<evidence type="ECO:0000256" key="11">
    <source>
        <dbReference type="ARBA" id="ARBA00033387"/>
    </source>
</evidence>
<feature type="binding site" evidence="14">
    <location>
        <position position="51"/>
    </location>
    <ligand>
        <name>S-adenosyl-L-methionine</name>
        <dbReference type="ChEBI" id="CHEBI:59789"/>
    </ligand>
</feature>
<evidence type="ECO:0000256" key="12">
    <source>
        <dbReference type="ARBA" id="ARBA00044712"/>
    </source>
</evidence>
<dbReference type="GO" id="GO:0003723">
    <property type="term" value="F:RNA binding"/>
    <property type="evidence" value="ECO:0007669"/>
    <property type="project" value="UniProtKB-KW"/>
</dbReference>
<dbReference type="InterPro" id="IPR004971">
    <property type="entry name" value="mRNA_G-N7_MeTrfase_dom"/>
</dbReference>
<feature type="binding site" evidence="14">
    <location>
        <position position="119"/>
    </location>
    <ligand>
        <name>S-adenosyl-L-methionine</name>
        <dbReference type="ChEBI" id="CHEBI:59789"/>
    </ligand>
</feature>
<dbReference type="Gene3D" id="3.40.50.150">
    <property type="entry name" value="Vaccinia Virus protein VP39"/>
    <property type="match status" value="1"/>
</dbReference>
<protein>
    <recommendedName>
        <fullName evidence="13">mRNA cap guanine-N(7) methyltransferase</fullName>
        <ecNumber evidence="2">2.1.1.56</ecNumber>
    </recommendedName>
    <alternativeName>
        <fullName evidence="10">mRNA (guanine-N(7))-methyltransferase</fullName>
    </alternativeName>
    <alternativeName>
        <fullName evidence="11">mRNA cap methyltransferase</fullName>
    </alternativeName>
</protein>
<keyword evidence="7" id="KW-0694">RNA-binding</keyword>
<dbReference type="EC" id="2.1.1.56" evidence="2"/>
<keyword evidence="9" id="KW-0539">Nucleus</keyword>
<evidence type="ECO:0000256" key="14">
    <source>
        <dbReference type="PIRSR" id="PIRSR028762-1"/>
    </source>
</evidence>
<evidence type="ECO:0000256" key="2">
    <source>
        <dbReference type="ARBA" id="ARBA00011926"/>
    </source>
</evidence>
<dbReference type="EMBL" id="CP142732">
    <property type="protein sequence ID" value="WUR04192.1"/>
    <property type="molecule type" value="Genomic_DNA"/>
</dbReference>
<sequence length="264" mass="31368">MEIREHYNNLKRKSHVRHDSETANIRYINNFIKAILIRYYVRPKMSILDLGCGRGGDLKKFSASNISEYYGLDISEASVYDARLRHNCGSSDFRCYFDSLDVYNTVFNLKKEFDTISCQFSLHYAFSSVKSCEITVGNINRHLKIGGYFIFTVPNKEEILRRYKEDKLNNKFFRIRYSGEGNEYYFTLTDCIDDCIEYFVDMKLLISLFDFFNIRLVRRELFDEFYSSAYKFNREMAVRMKCGDLSKEDLEVISLYEVCVFKKF</sequence>
<organism evidence="16 17">
    <name type="scientific">Vairimorpha necatrix</name>
    <dbReference type="NCBI Taxonomy" id="6039"/>
    <lineage>
        <taxon>Eukaryota</taxon>
        <taxon>Fungi</taxon>
        <taxon>Fungi incertae sedis</taxon>
        <taxon>Microsporidia</taxon>
        <taxon>Nosematidae</taxon>
        <taxon>Vairimorpha</taxon>
    </lineage>
</organism>
<dbReference type="Proteomes" id="UP001334084">
    <property type="component" value="Chromosome 7"/>
</dbReference>
<evidence type="ECO:0000256" key="7">
    <source>
        <dbReference type="ARBA" id="ARBA00022884"/>
    </source>
</evidence>
<comment type="catalytic activity">
    <reaction evidence="12">
        <text>a 5'-end (5'-triphosphoguanosine)-ribonucleoside in mRNA + S-adenosyl-L-methionine = a 5'-end (N(7)-methyl 5'-triphosphoguanosine)-ribonucleoside in mRNA + S-adenosyl-L-homocysteine</text>
        <dbReference type="Rhea" id="RHEA:67008"/>
        <dbReference type="Rhea" id="RHEA-COMP:17166"/>
        <dbReference type="Rhea" id="RHEA-COMP:17167"/>
        <dbReference type="ChEBI" id="CHEBI:57856"/>
        <dbReference type="ChEBI" id="CHEBI:59789"/>
        <dbReference type="ChEBI" id="CHEBI:156461"/>
        <dbReference type="ChEBI" id="CHEBI:167617"/>
        <dbReference type="EC" id="2.1.1.56"/>
    </reaction>
</comment>
<dbReference type="GO" id="GO:0005634">
    <property type="term" value="C:nucleus"/>
    <property type="evidence" value="ECO:0007669"/>
    <property type="project" value="UniProtKB-SubCell"/>
</dbReference>
<keyword evidence="5" id="KW-0808">Transferase</keyword>
<feature type="binding site" evidence="14">
    <location>
        <position position="101"/>
    </location>
    <ligand>
        <name>S-adenosyl-L-methionine</name>
        <dbReference type="ChEBI" id="CHEBI:59789"/>
    </ligand>
</feature>
<dbReference type="RefSeq" id="XP_065330337.1">
    <property type="nucleotide sequence ID" value="XM_065474265.1"/>
</dbReference>
<evidence type="ECO:0000256" key="10">
    <source>
        <dbReference type="ARBA" id="ARBA00032772"/>
    </source>
</evidence>
<comment type="subcellular location">
    <subcellularLocation>
        <location evidence="1">Nucleus</location>
    </subcellularLocation>
</comment>
<gene>
    <name evidence="16" type="ORF">VNE69_07258</name>
</gene>
<dbReference type="InterPro" id="IPR029063">
    <property type="entry name" value="SAM-dependent_MTases_sf"/>
</dbReference>
<dbReference type="AlphaFoldDB" id="A0AAX4JE05"/>
<dbReference type="InterPro" id="IPR016899">
    <property type="entry name" value="mRNA_G-N7_MeTrfase_euk"/>
</dbReference>
<dbReference type="GeneID" id="90542014"/>
<keyword evidence="3 16" id="KW-0489">Methyltransferase</keyword>
<evidence type="ECO:0000256" key="9">
    <source>
        <dbReference type="ARBA" id="ARBA00023242"/>
    </source>
</evidence>
<evidence type="ECO:0000259" key="15">
    <source>
        <dbReference type="PROSITE" id="PS51562"/>
    </source>
</evidence>
<evidence type="ECO:0000256" key="5">
    <source>
        <dbReference type="ARBA" id="ARBA00022679"/>
    </source>
</evidence>
<evidence type="ECO:0000256" key="3">
    <source>
        <dbReference type="ARBA" id="ARBA00022603"/>
    </source>
</evidence>